<evidence type="ECO:0000313" key="5">
    <source>
        <dbReference type="Proteomes" id="UP000236162"/>
    </source>
</evidence>
<sequence length="178" mass="19877">MFNDHRWGFDWTEFMTGIIFLIAAYFVIKQPQAALLSLVFLFAIAAIISGITTIGGYTKLRRETGLRANFALVFAIIDILVGLLFLFHAPTGVLVLGYVFAFWFLIDSIERLTVVSHLRVFGTGYYVLSLILDIISLALGILLVINPMIAVISFNVLVSFYFAVFGINAILIAFARRN</sequence>
<keyword evidence="1" id="KW-0472">Membrane</keyword>
<evidence type="ECO:0000256" key="1">
    <source>
        <dbReference type="SAM" id="Phobius"/>
    </source>
</evidence>
<dbReference type="AlphaFoldDB" id="A0A098R5M3"/>
<name>A0A098R5M3_9LACO</name>
<keyword evidence="5" id="KW-1185">Reference proteome</keyword>
<gene>
    <name evidence="4" type="ORF">EUZ87_03400</name>
    <name evidence="2" type="ORF">LP667_03025</name>
    <name evidence="3" type="ORF">LPPLD21_00943</name>
</gene>
<dbReference type="KEGG" id="lpx:ASU28_04545"/>
<dbReference type="EMBL" id="BDOR01000003">
    <property type="protein sequence ID" value="GBF01433.1"/>
    <property type="molecule type" value="Genomic_DNA"/>
</dbReference>
<dbReference type="RefSeq" id="WP_021731171.1">
    <property type="nucleotide sequence ID" value="NZ_AVAI01000110.1"/>
</dbReference>
<dbReference type="eggNOG" id="COG3247">
    <property type="taxonomic scope" value="Bacteria"/>
</dbReference>
<dbReference type="Proteomes" id="UP000236162">
    <property type="component" value="Unassembled WGS sequence"/>
</dbReference>
<dbReference type="InterPro" id="IPR005325">
    <property type="entry name" value="DUF308_memb"/>
</dbReference>
<protein>
    <submittedName>
        <fullName evidence="3">Membrane protein</fullName>
    </submittedName>
</protein>
<dbReference type="PANTHER" id="PTHR34989:SF1">
    <property type="entry name" value="PROTEIN HDED"/>
    <property type="match status" value="1"/>
</dbReference>
<dbReference type="InterPro" id="IPR052712">
    <property type="entry name" value="Acid_resist_chaperone_HdeD"/>
</dbReference>
<reference evidence="3 5" key="1">
    <citation type="submission" date="2017-04" db="EMBL/GenBank/DDBJ databases">
        <title>In vitro and in silico characterization of Lactobacillus paraplantarum D2-1, a starter culture for soymilk fermentation.</title>
        <authorList>
            <person name="Endo A."/>
            <person name="Sasaki F."/>
            <person name="Maeno S."/>
            <person name="Kanesaki Y."/>
            <person name="Kubota E."/>
            <person name="Torres G.A."/>
            <person name="Tomita S."/>
            <person name="Nakagawa J."/>
        </authorList>
    </citation>
    <scope>NUCLEOTIDE SEQUENCE [LARGE SCALE GENOMIC DNA]</scope>
    <source>
        <strain evidence="3 5">D2-1</strain>
    </source>
</reference>
<evidence type="ECO:0000313" key="4">
    <source>
        <dbReference type="EMBL" id="TBX49815.1"/>
    </source>
</evidence>
<reference evidence="4 7" key="3">
    <citation type="submission" date="2019-01" db="EMBL/GenBank/DDBJ databases">
        <title>Draft genome sequence of Lactobacillus paraplantarum OSY-TC318, a Producer of the novel lantibiotic Paraplantaracin TC318.</title>
        <authorList>
            <person name="Hussein W.E."/>
            <person name="Huang E."/>
            <person name="Yousef A.E."/>
        </authorList>
    </citation>
    <scope>NUCLEOTIDE SEQUENCE [LARGE SCALE GENOMIC DNA]</scope>
    <source>
        <strain evidence="4 7">OSY-TC318</strain>
    </source>
</reference>
<dbReference type="Pfam" id="PF03729">
    <property type="entry name" value="DUF308"/>
    <property type="match status" value="2"/>
</dbReference>
<feature type="transmembrane region" description="Helical" evidence="1">
    <location>
        <begin position="34"/>
        <end position="57"/>
    </location>
</feature>
<dbReference type="Proteomes" id="UP000292648">
    <property type="component" value="Unassembled WGS sequence"/>
</dbReference>
<feature type="transmembrane region" description="Helical" evidence="1">
    <location>
        <begin position="151"/>
        <end position="175"/>
    </location>
</feature>
<dbReference type="PANTHER" id="PTHR34989">
    <property type="entry name" value="PROTEIN HDED"/>
    <property type="match status" value="1"/>
</dbReference>
<proteinExistence type="predicted"/>
<evidence type="ECO:0000313" key="6">
    <source>
        <dbReference type="Proteomes" id="UP000277896"/>
    </source>
</evidence>
<dbReference type="GeneID" id="79806477"/>
<dbReference type="HOGENOM" id="CLU_091585_7_0_9"/>
<accession>A0A098R5M3</accession>
<keyword evidence="1" id="KW-0812">Transmembrane</keyword>
<dbReference type="EMBL" id="SEHH01000027">
    <property type="protein sequence ID" value="TBX49815.1"/>
    <property type="molecule type" value="Genomic_DNA"/>
</dbReference>
<feature type="transmembrane region" description="Helical" evidence="1">
    <location>
        <begin position="125"/>
        <end position="145"/>
    </location>
</feature>
<evidence type="ECO:0000313" key="2">
    <source>
        <dbReference type="EMBL" id="AYJ37864.1"/>
    </source>
</evidence>
<feature type="transmembrane region" description="Helical" evidence="1">
    <location>
        <begin position="93"/>
        <end position="113"/>
    </location>
</feature>
<organism evidence="4 7">
    <name type="scientific">Lactiplantibacillus paraplantarum</name>
    <dbReference type="NCBI Taxonomy" id="60520"/>
    <lineage>
        <taxon>Bacteria</taxon>
        <taxon>Bacillati</taxon>
        <taxon>Bacillota</taxon>
        <taxon>Bacilli</taxon>
        <taxon>Lactobacillales</taxon>
        <taxon>Lactobacillaceae</taxon>
        <taxon>Lactiplantibacillus</taxon>
    </lineage>
</organism>
<feature type="transmembrane region" description="Helical" evidence="1">
    <location>
        <begin position="7"/>
        <end position="28"/>
    </location>
</feature>
<reference evidence="2 6" key="2">
    <citation type="submission" date="2018-10" db="EMBL/GenBank/DDBJ databases">
        <title>Genome seuquencing of Lactobacillus species.</title>
        <authorList>
            <person name="Baek C."/>
            <person name="Yi H."/>
        </authorList>
    </citation>
    <scope>NUCLEOTIDE SEQUENCE [LARGE SCALE GENOMIC DNA]</scope>
    <source>
        <strain evidence="2 6">DSM 10667</strain>
    </source>
</reference>
<evidence type="ECO:0000313" key="7">
    <source>
        <dbReference type="Proteomes" id="UP000292648"/>
    </source>
</evidence>
<keyword evidence="1" id="KW-1133">Transmembrane helix</keyword>
<dbReference type="GO" id="GO:0005886">
    <property type="term" value="C:plasma membrane"/>
    <property type="evidence" value="ECO:0007669"/>
    <property type="project" value="TreeGrafter"/>
</dbReference>
<dbReference type="EMBL" id="CP032744">
    <property type="protein sequence ID" value="AYJ37864.1"/>
    <property type="molecule type" value="Genomic_DNA"/>
</dbReference>
<evidence type="ECO:0000313" key="3">
    <source>
        <dbReference type="EMBL" id="GBF01433.1"/>
    </source>
</evidence>
<dbReference type="Proteomes" id="UP000277896">
    <property type="component" value="Chromosome"/>
</dbReference>